<accession>A0A1A9QDM3</accession>
<protein>
    <submittedName>
        <fullName evidence="1">Uncharacterized protein</fullName>
    </submittedName>
</protein>
<keyword evidence="2" id="KW-1185">Reference proteome</keyword>
<dbReference type="EMBL" id="LWUJ01000012">
    <property type="protein sequence ID" value="OAL10101.1"/>
    <property type="molecule type" value="Genomic_DNA"/>
</dbReference>
<reference evidence="2" key="1">
    <citation type="submission" date="2016-04" db="EMBL/GenBank/DDBJ databases">
        <authorList>
            <person name="Quiroz-Castaneda R.E."/>
            <person name="Martinez-Ocampo F."/>
        </authorList>
    </citation>
    <scope>NUCLEOTIDE SEQUENCE [LARGE SCALE GENOMIC DNA]</scope>
    <source>
        <strain evidence="2">INIFAP01</strain>
    </source>
</reference>
<name>A0A1A9QDM3_9MOLU</name>
<gene>
    <name evidence="1" type="ORF">A6V39_04265</name>
</gene>
<dbReference type="Proteomes" id="UP000077623">
    <property type="component" value="Unassembled WGS sequence"/>
</dbReference>
<organism evidence="1 2">
    <name type="scientific">Candidatus Mycoplasma haematobovis</name>
    <dbReference type="NCBI Taxonomy" id="432608"/>
    <lineage>
        <taxon>Bacteria</taxon>
        <taxon>Bacillati</taxon>
        <taxon>Mycoplasmatota</taxon>
        <taxon>Mollicutes</taxon>
        <taxon>Mycoplasmataceae</taxon>
        <taxon>Mycoplasma</taxon>
    </lineage>
</organism>
<evidence type="ECO:0000313" key="2">
    <source>
        <dbReference type="Proteomes" id="UP000077623"/>
    </source>
</evidence>
<dbReference type="AlphaFoldDB" id="A0A1A9QDM3"/>
<comment type="caution">
    <text evidence="1">The sequence shown here is derived from an EMBL/GenBank/DDBJ whole genome shotgun (WGS) entry which is preliminary data.</text>
</comment>
<evidence type="ECO:0000313" key="1">
    <source>
        <dbReference type="EMBL" id="OAL10101.1"/>
    </source>
</evidence>
<proteinExistence type="predicted"/>
<dbReference type="RefSeq" id="WP_187150488.1">
    <property type="nucleotide sequence ID" value="NZ_LWUJ01000012.1"/>
</dbReference>
<sequence>MSSYVYFSLKREQLISSGKGIGYRFVDKYYPPDKAPEIFNTIFTNNQTKIKKLLKISSGKELQGWCQNATKGKWESDSGKVLMHGLKWCSLPVHVVLLRKSNKLDETKFGKLFQDVVDSKIELFVKERFPNLWDSKDHSTQENKAKLLRGVVAGFCKESLSDAWTFYYESQRNAIDSLCPEGT</sequence>